<keyword evidence="3" id="KW-1185">Reference proteome</keyword>
<proteinExistence type="predicted"/>
<evidence type="ECO:0000313" key="3">
    <source>
        <dbReference type="Proteomes" id="UP000740883"/>
    </source>
</evidence>
<dbReference type="Proteomes" id="UP000740883">
    <property type="component" value="Unassembled WGS sequence"/>
</dbReference>
<accession>A0A9P6GW75</accession>
<dbReference type="AlphaFoldDB" id="A0A9P6GW75"/>
<reference evidence="2 3" key="1">
    <citation type="journal article" date="2020" name="Genome Biol. Evol.">
        <title>Comparative genomics of strictly vertically transmitted, feminizing microsporidia endosymbionts of amphipod crustaceans.</title>
        <authorList>
            <person name="Cormier A."/>
            <person name="Chebbi M.A."/>
            <person name="Giraud I."/>
            <person name="Wattier R."/>
            <person name="Teixeira M."/>
            <person name="Gilbert C."/>
            <person name="Rigaud T."/>
            <person name="Cordaux R."/>
        </authorList>
    </citation>
    <scope>NUCLEOTIDE SEQUENCE [LARGE SCALE GENOMIC DNA]</scope>
    <source>
        <strain evidence="2 3">Ou3-Ou53</strain>
    </source>
</reference>
<comment type="caution">
    <text evidence="2">The sequence shown here is derived from an EMBL/GenBank/DDBJ whole genome shotgun (WGS) entry which is preliminary data.</text>
</comment>
<name>A0A9P6GW75_9MICR</name>
<evidence type="ECO:0000313" key="2">
    <source>
        <dbReference type="EMBL" id="KAF9761425.1"/>
    </source>
</evidence>
<sequence>MKFIFFILFARMVDSDLHHSVAISGLFKDTNFLDEELLTELSKRYNHTLEIELTSVKFSVISKRTPCAIFDHYDFKLPDFEFYAIGEYDLLKSVLCNFQNDVVSFNLQYYFSYYSGGLFVSKNCRTKKAVWSENIKNDMIFNTYTPSRETNQFLKLTKENMFKYIRNLRMYTKLNPITKKIDLYSDYINCGTYEESFNEVLNVVDKDFNFSSRKYLEYIKDDYNNKFKDNGTDFHRLLDFIDLVGEIEDLCKISFLKQASSEDPQEDVSISKIFCISLSDHILHLKKTCKFFDSKWKEIIDKNILFTVVQDKICISFDEVKKHCVVYVKIFVGDRVTSLIHLEETLYSAVL</sequence>
<evidence type="ECO:0000256" key="1">
    <source>
        <dbReference type="SAM" id="SignalP"/>
    </source>
</evidence>
<gene>
    <name evidence="2" type="ORF">NGRA_2658</name>
</gene>
<dbReference type="EMBL" id="SBJO01000338">
    <property type="protein sequence ID" value="KAF9761425.1"/>
    <property type="molecule type" value="Genomic_DNA"/>
</dbReference>
<feature type="signal peptide" evidence="1">
    <location>
        <begin position="1"/>
        <end position="15"/>
    </location>
</feature>
<keyword evidence="1" id="KW-0732">Signal</keyword>
<protein>
    <submittedName>
        <fullName evidence="2">Uncharacterized protein</fullName>
    </submittedName>
</protein>
<feature type="chain" id="PRO_5040238742" evidence="1">
    <location>
        <begin position="16"/>
        <end position="351"/>
    </location>
</feature>
<organism evidence="2 3">
    <name type="scientific">Nosema granulosis</name>
    <dbReference type="NCBI Taxonomy" id="83296"/>
    <lineage>
        <taxon>Eukaryota</taxon>
        <taxon>Fungi</taxon>
        <taxon>Fungi incertae sedis</taxon>
        <taxon>Microsporidia</taxon>
        <taxon>Nosematidae</taxon>
        <taxon>Nosema</taxon>
    </lineage>
</organism>